<dbReference type="InterPro" id="IPR010982">
    <property type="entry name" value="Lambda_DNA-bd_dom_sf"/>
</dbReference>
<dbReference type="EMBL" id="AP019377">
    <property type="protein sequence ID" value="BBH94045.1"/>
    <property type="molecule type" value="Genomic_DNA"/>
</dbReference>
<dbReference type="SUPFAM" id="SSF47413">
    <property type="entry name" value="lambda repressor-like DNA-binding domains"/>
    <property type="match status" value="1"/>
</dbReference>
<dbReference type="AlphaFoldDB" id="A0A455T5W3"/>
<dbReference type="Gene3D" id="1.10.260.40">
    <property type="entry name" value="lambda repressor-like DNA-binding domains"/>
    <property type="match status" value="1"/>
</dbReference>
<evidence type="ECO:0000313" key="2">
    <source>
        <dbReference type="EMBL" id="BBH94045.1"/>
    </source>
</evidence>
<dbReference type="CDD" id="cd00093">
    <property type="entry name" value="HTH_XRE"/>
    <property type="match status" value="1"/>
</dbReference>
<organism evidence="2">
    <name type="scientific">Thermogemmatispora argillosa</name>
    <dbReference type="NCBI Taxonomy" id="2045280"/>
    <lineage>
        <taxon>Bacteria</taxon>
        <taxon>Bacillati</taxon>
        <taxon>Chloroflexota</taxon>
        <taxon>Ktedonobacteria</taxon>
        <taxon>Thermogemmatisporales</taxon>
        <taxon>Thermogemmatisporaceae</taxon>
        <taxon>Thermogemmatispora</taxon>
    </lineage>
</organism>
<dbReference type="PROSITE" id="PS50943">
    <property type="entry name" value="HTH_CROC1"/>
    <property type="match status" value="1"/>
</dbReference>
<sequence length="80" mass="9181">MIRLKVKEILEEQGKTQSWLARKSQVPDALVRRMIREPTSYHPTLPTLVSIAKALRVRIEDLYEELPDDEDEAPSPPTPS</sequence>
<protein>
    <recommendedName>
        <fullName evidence="1">HTH cro/C1-type domain-containing protein</fullName>
    </recommendedName>
</protein>
<dbReference type="GO" id="GO:0003677">
    <property type="term" value="F:DNA binding"/>
    <property type="evidence" value="ECO:0007669"/>
    <property type="project" value="InterPro"/>
</dbReference>
<gene>
    <name evidence="2" type="ORF">KTA_22440</name>
</gene>
<name>A0A455T5W3_9CHLR</name>
<proteinExistence type="predicted"/>
<accession>A0A455T5W3</accession>
<evidence type="ECO:0000259" key="1">
    <source>
        <dbReference type="PROSITE" id="PS50943"/>
    </source>
</evidence>
<dbReference type="SMART" id="SM00530">
    <property type="entry name" value="HTH_XRE"/>
    <property type="match status" value="1"/>
</dbReference>
<feature type="domain" description="HTH cro/C1-type" evidence="1">
    <location>
        <begin position="6"/>
        <end position="62"/>
    </location>
</feature>
<dbReference type="InterPro" id="IPR001387">
    <property type="entry name" value="Cro/C1-type_HTH"/>
</dbReference>
<reference evidence="2" key="1">
    <citation type="submission" date="2018-12" db="EMBL/GenBank/DDBJ databases">
        <title>Novel natural products biosynthetic potential of the class Ktedonobacteria.</title>
        <authorList>
            <person name="Zheng Y."/>
            <person name="Saitou A."/>
            <person name="Wang C.M."/>
            <person name="Toyoda A."/>
            <person name="Minakuchi Y."/>
            <person name="Sekiguchi Y."/>
            <person name="Ueda K."/>
            <person name="Takano H."/>
            <person name="Sakai Y."/>
            <person name="Yokota A."/>
            <person name="Yabe S."/>
        </authorList>
    </citation>
    <scope>NUCLEOTIDE SEQUENCE</scope>
    <source>
        <strain evidence="2">A3-2</strain>
    </source>
</reference>
<dbReference type="Pfam" id="PF01381">
    <property type="entry name" value="HTH_3"/>
    <property type="match status" value="1"/>
</dbReference>